<keyword evidence="3" id="KW-1185">Reference proteome</keyword>
<reference evidence="2 3" key="1">
    <citation type="submission" date="2017-05" db="EMBL/GenBank/DDBJ databases">
        <authorList>
            <person name="Varghese N."/>
            <person name="Submissions S."/>
        </authorList>
    </citation>
    <scope>NUCLEOTIDE SEQUENCE [LARGE SCALE GENOMIC DNA]</scope>
    <source>
        <strain evidence="2 3">DSM 26001</strain>
    </source>
</reference>
<proteinExistence type="predicted"/>
<dbReference type="RefSeq" id="WP_283442939.1">
    <property type="nucleotide sequence ID" value="NZ_FXUL01000010.1"/>
</dbReference>
<dbReference type="Proteomes" id="UP001158049">
    <property type="component" value="Unassembled WGS sequence"/>
</dbReference>
<gene>
    <name evidence="2" type="ORF">SAMN06295970_11095</name>
</gene>
<feature type="transmembrane region" description="Helical" evidence="1">
    <location>
        <begin position="32"/>
        <end position="55"/>
    </location>
</feature>
<evidence type="ECO:0000313" key="2">
    <source>
        <dbReference type="EMBL" id="SMP64794.1"/>
    </source>
</evidence>
<name>A0ABY1QBQ4_9BURK</name>
<organism evidence="2 3">
    <name type="scientific">Noviherbaspirillum suwonense</name>
    <dbReference type="NCBI Taxonomy" id="1224511"/>
    <lineage>
        <taxon>Bacteria</taxon>
        <taxon>Pseudomonadati</taxon>
        <taxon>Pseudomonadota</taxon>
        <taxon>Betaproteobacteria</taxon>
        <taxon>Burkholderiales</taxon>
        <taxon>Oxalobacteraceae</taxon>
        <taxon>Noviherbaspirillum</taxon>
    </lineage>
</organism>
<sequence>MSVLSIAFPFEAAISFAGVAMGAARPLIGVSLFATLLLLFQPLLKGLLKAGLLLLSPRKSLEERRTAQKVRGAKLLNMIARDYECSQPNLAAELRQLASRA</sequence>
<evidence type="ECO:0000313" key="3">
    <source>
        <dbReference type="Proteomes" id="UP001158049"/>
    </source>
</evidence>
<evidence type="ECO:0000256" key="1">
    <source>
        <dbReference type="SAM" id="Phobius"/>
    </source>
</evidence>
<accession>A0ABY1QBQ4</accession>
<comment type="caution">
    <text evidence="2">The sequence shown here is derived from an EMBL/GenBank/DDBJ whole genome shotgun (WGS) entry which is preliminary data.</text>
</comment>
<keyword evidence="1" id="KW-1133">Transmembrane helix</keyword>
<keyword evidence="1" id="KW-0812">Transmembrane</keyword>
<protein>
    <recommendedName>
        <fullName evidence="4">CNNM transmembrane domain-containing protein</fullName>
    </recommendedName>
</protein>
<dbReference type="EMBL" id="FXUL01000010">
    <property type="protein sequence ID" value="SMP64794.1"/>
    <property type="molecule type" value="Genomic_DNA"/>
</dbReference>
<evidence type="ECO:0008006" key="4">
    <source>
        <dbReference type="Google" id="ProtNLM"/>
    </source>
</evidence>
<keyword evidence="1" id="KW-0472">Membrane</keyword>